<gene>
    <name evidence="6" type="ORF">SAMN04487891_104149</name>
    <name evidence="7" type="ORF">SAMN05216293_2451</name>
</gene>
<comment type="caution">
    <text evidence="7">The sequence shown here is derived from an EMBL/GenBank/DDBJ whole genome shotgun (WGS) entry which is preliminary data.</text>
</comment>
<sequence>MNTPIKTQKKEIRKRMLHQRDLMSMTTKTLYDRYVCKTLWQLMEQRGCQTVHTYLPMGSEIDIFPFIEQCLAHKKTVISPQSLPKRSFKNLVLTSLQDLEPGIFGTVHPAGERVFEGTYDLVVVPGLACDGNRYRLGYGAGYYDTFLANLNTSFKIGLFYPFQKMDQLPKEPHDVRLDEVLCDINFGDDTGK</sequence>
<dbReference type="GO" id="GO:0030272">
    <property type="term" value="F:5-formyltetrahydrofolate cyclo-ligase activity"/>
    <property type="evidence" value="ECO:0007669"/>
    <property type="project" value="UniProtKB-EC"/>
</dbReference>
<evidence type="ECO:0000256" key="3">
    <source>
        <dbReference type="ARBA" id="ARBA00022840"/>
    </source>
</evidence>
<dbReference type="EMBL" id="FOKU01000004">
    <property type="protein sequence ID" value="SFB97581.1"/>
    <property type="molecule type" value="Genomic_DNA"/>
</dbReference>
<comment type="similarity">
    <text evidence="1 5">Belongs to the 5-formyltetrahydrofolate cyclo-ligase family.</text>
</comment>
<organism evidence="7 8">
    <name type="scientific">Flagellimonas taeanensis</name>
    <dbReference type="NCBI Taxonomy" id="1005926"/>
    <lineage>
        <taxon>Bacteria</taxon>
        <taxon>Pseudomonadati</taxon>
        <taxon>Bacteroidota</taxon>
        <taxon>Flavobacteriia</taxon>
        <taxon>Flavobacteriales</taxon>
        <taxon>Flavobacteriaceae</taxon>
        <taxon>Flagellimonas</taxon>
    </lineage>
</organism>
<dbReference type="Proteomes" id="UP000198940">
    <property type="component" value="Unassembled WGS sequence"/>
</dbReference>
<dbReference type="PIRSF" id="PIRSF006806">
    <property type="entry name" value="FTHF_cligase"/>
    <property type="match status" value="1"/>
</dbReference>
<dbReference type="InterPro" id="IPR037171">
    <property type="entry name" value="NagB/RpiA_transferase-like"/>
</dbReference>
<dbReference type="GO" id="GO:0035999">
    <property type="term" value="P:tetrahydrofolate interconversion"/>
    <property type="evidence" value="ECO:0007669"/>
    <property type="project" value="TreeGrafter"/>
</dbReference>
<dbReference type="OrthoDB" id="9801938at2"/>
<evidence type="ECO:0000256" key="2">
    <source>
        <dbReference type="ARBA" id="ARBA00022741"/>
    </source>
</evidence>
<feature type="binding site" evidence="4">
    <location>
        <begin position="135"/>
        <end position="143"/>
    </location>
    <ligand>
        <name>ATP</name>
        <dbReference type="ChEBI" id="CHEBI:30616"/>
    </ligand>
</feature>
<dbReference type="GO" id="GO:0009396">
    <property type="term" value="P:folic acid-containing compound biosynthetic process"/>
    <property type="evidence" value="ECO:0007669"/>
    <property type="project" value="TreeGrafter"/>
</dbReference>
<dbReference type="Proteomes" id="UP000184031">
    <property type="component" value="Unassembled WGS sequence"/>
</dbReference>
<dbReference type="Pfam" id="PF01812">
    <property type="entry name" value="5-FTHF_cyc-lig"/>
    <property type="match status" value="1"/>
</dbReference>
<evidence type="ECO:0000256" key="4">
    <source>
        <dbReference type="PIRSR" id="PIRSR006806-1"/>
    </source>
</evidence>
<evidence type="ECO:0000256" key="5">
    <source>
        <dbReference type="RuleBase" id="RU361279"/>
    </source>
</evidence>
<evidence type="ECO:0000313" key="9">
    <source>
        <dbReference type="Proteomes" id="UP000198940"/>
    </source>
</evidence>
<evidence type="ECO:0000313" key="8">
    <source>
        <dbReference type="Proteomes" id="UP000184031"/>
    </source>
</evidence>
<dbReference type="GO" id="GO:0046872">
    <property type="term" value="F:metal ion binding"/>
    <property type="evidence" value="ECO:0007669"/>
    <property type="project" value="UniProtKB-KW"/>
</dbReference>
<comment type="cofactor">
    <cofactor evidence="5">
        <name>Mg(2+)</name>
        <dbReference type="ChEBI" id="CHEBI:18420"/>
    </cofactor>
</comment>
<evidence type="ECO:0000313" key="6">
    <source>
        <dbReference type="EMBL" id="SFB97581.1"/>
    </source>
</evidence>
<comment type="catalytic activity">
    <reaction evidence="5">
        <text>(6S)-5-formyl-5,6,7,8-tetrahydrofolate + ATP = (6R)-5,10-methenyltetrahydrofolate + ADP + phosphate</text>
        <dbReference type="Rhea" id="RHEA:10488"/>
        <dbReference type="ChEBI" id="CHEBI:30616"/>
        <dbReference type="ChEBI" id="CHEBI:43474"/>
        <dbReference type="ChEBI" id="CHEBI:57455"/>
        <dbReference type="ChEBI" id="CHEBI:57457"/>
        <dbReference type="ChEBI" id="CHEBI:456216"/>
        <dbReference type="EC" id="6.3.3.2"/>
    </reaction>
</comment>
<reference evidence="7 8" key="1">
    <citation type="submission" date="2016-11" db="EMBL/GenBank/DDBJ databases">
        <authorList>
            <person name="Varghese N."/>
            <person name="Submissions S."/>
        </authorList>
    </citation>
    <scope>NUCLEOTIDE SEQUENCE [LARGE SCALE GENOMIC DNA]</scope>
    <source>
        <strain evidence="7 8">CGMCC 1.12174</strain>
        <strain evidence="6 9">DSM 26351</strain>
    </source>
</reference>
<dbReference type="STRING" id="1055723.SAMN05216293_2451"/>
<dbReference type="RefSeq" id="WP_072880187.1">
    <property type="nucleotide sequence ID" value="NZ_FOKU01000004.1"/>
</dbReference>
<dbReference type="PANTHER" id="PTHR23407:SF1">
    <property type="entry name" value="5-FORMYLTETRAHYDROFOLATE CYCLO-LIGASE"/>
    <property type="match status" value="1"/>
</dbReference>
<keyword evidence="9" id="KW-1185">Reference proteome</keyword>
<accession>A0A1M6X5V7</accession>
<dbReference type="NCBIfam" id="TIGR02727">
    <property type="entry name" value="MTHFS_bact"/>
    <property type="match status" value="1"/>
</dbReference>
<dbReference type="EMBL" id="FRAT01000006">
    <property type="protein sequence ID" value="SHL01303.1"/>
    <property type="molecule type" value="Genomic_DNA"/>
</dbReference>
<name>A0A1M6X5V7_9FLAO</name>
<keyword evidence="5" id="KW-0460">Magnesium</keyword>
<dbReference type="Gene3D" id="3.40.50.10420">
    <property type="entry name" value="NagB/RpiA/CoA transferase-like"/>
    <property type="match status" value="1"/>
</dbReference>
<proteinExistence type="inferred from homology"/>
<dbReference type="AlphaFoldDB" id="A0A1M6X5V7"/>
<keyword evidence="5" id="KW-0479">Metal-binding</keyword>
<feature type="binding site" evidence="4">
    <location>
        <position position="55"/>
    </location>
    <ligand>
        <name>substrate</name>
    </ligand>
</feature>
<feature type="binding site" evidence="4">
    <location>
        <begin position="9"/>
        <end position="13"/>
    </location>
    <ligand>
        <name>ATP</name>
        <dbReference type="ChEBI" id="CHEBI:30616"/>
    </ligand>
</feature>
<dbReference type="SUPFAM" id="SSF100950">
    <property type="entry name" value="NagB/RpiA/CoA transferase-like"/>
    <property type="match status" value="1"/>
</dbReference>
<evidence type="ECO:0000256" key="1">
    <source>
        <dbReference type="ARBA" id="ARBA00010638"/>
    </source>
</evidence>
<evidence type="ECO:0000313" key="7">
    <source>
        <dbReference type="EMBL" id="SHL01303.1"/>
    </source>
</evidence>
<dbReference type="InterPro" id="IPR024185">
    <property type="entry name" value="FTHF_cligase-like_sf"/>
</dbReference>
<keyword evidence="2 4" id="KW-0547">Nucleotide-binding</keyword>
<dbReference type="EC" id="6.3.3.2" evidence="5"/>
<dbReference type="PANTHER" id="PTHR23407">
    <property type="entry name" value="ATPASE INHIBITOR/5-FORMYLTETRAHYDROFOLATE CYCLO-LIGASE"/>
    <property type="match status" value="1"/>
</dbReference>
<dbReference type="InterPro" id="IPR002698">
    <property type="entry name" value="FTHF_cligase"/>
</dbReference>
<dbReference type="GO" id="GO:0005524">
    <property type="term" value="F:ATP binding"/>
    <property type="evidence" value="ECO:0007669"/>
    <property type="project" value="UniProtKB-KW"/>
</dbReference>
<keyword evidence="3 4" id="KW-0067">ATP-binding</keyword>
<feature type="binding site" evidence="4">
    <location>
        <position position="60"/>
    </location>
    <ligand>
        <name>substrate</name>
    </ligand>
</feature>
<protein>
    <recommendedName>
        <fullName evidence="5">5-formyltetrahydrofolate cyclo-ligase</fullName>
        <ecNumber evidence="5">6.3.3.2</ecNumber>
    </recommendedName>
</protein>